<keyword evidence="3" id="KW-1185">Reference proteome</keyword>
<dbReference type="EMBL" id="JAIWYP010000005">
    <property type="protein sequence ID" value="KAH3816325.1"/>
    <property type="molecule type" value="Genomic_DNA"/>
</dbReference>
<reference evidence="2" key="2">
    <citation type="submission" date="2020-11" db="EMBL/GenBank/DDBJ databases">
        <authorList>
            <person name="McCartney M.A."/>
            <person name="Auch B."/>
            <person name="Kono T."/>
            <person name="Mallez S."/>
            <person name="Becker A."/>
            <person name="Gohl D.M."/>
            <person name="Silverstein K.A.T."/>
            <person name="Koren S."/>
            <person name="Bechman K.B."/>
            <person name="Herman A."/>
            <person name="Abrahante J.E."/>
            <person name="Garbe J."/>
        </authorList>
    </citation>
    <scope>NUCLEOTIDE SEQUENCE</scope>
    <source>
        <strain evidence="2">Duluth1</strain>
        <tissue evidence="2">Whole animal</tissue>
    </source>
</reference>
<reference evidence="2" key="1">
    <citation type="journal article" date="2019" name="bioRxiv">
        <title>The Genome of the Zebra Mussel, Dreissena polymorpha: A Resource for Invasive Species Research.</title>
        <authorList>
            <person name="McCartney M.A."/>
            <person name="Auch B."/>
            <person name="Kono T."/>
            <person name="Mallez S."/>
            <person name="Zhang Y."/>
            <person name="Obille A."/>
            <person name="Becker A."/>
            <person name="Abrahante J.E."/>
            <person name="Garbe J."/>
            <person name="Badalamenti J.P."/>
            <person name="Herman A."/>
            <person name="Mangelson H."/>
            <person name="Liachko I."/>
            <person name="Sullivan S."/>
            <person name="Sone E.D."/>
            <person name="Koren S."/>
            <person name="Silverstein K.A.T."/>
            <person name="Beckman K.B."/>
            <person name="Gohl D.M."/>
        </authorList>
    </citation>
    <scope>NUCLEOTIDE SEQUENCE</scope>
    <source>
        <strain evidence="2">Duluth1</strain>
        <tissue evidence="2">Whole animal</tissue>
    </source>
</reference>
<dbReference type="AlphaFoldDB" id="A0A9D4GFT5"/>
<sequence length="54" mass="5834">MTFSVCIPPMRRPVRLAVVTAPWVCPAHGGKGLTKSSLEDKDPLQGQKTESNPT</sequence>
<proteinExistence type="predicted"/>
<dbReference type="Proteomes" id="UP000828390">
    <property type="component" value="Unassembled WGS sequence"/>
</dbReference>
<feature type="region of interest" description="Disordered" evidence="1">
    <location>
        <begin position="28"/>
        <end position="54"/>
    </location>
</feature>
<accession>A0A9D4GFT5</accession>
<name>A0A9D4GFT5_DREPO</name>
<evidence type="ECO:0000313" key="3">
    <source>
        <dbReference type="Proteomes" id="UP000828390"/>
    </source>
</evidence>
<evidence type="ECO:0000256" key="1">
    <source>
        <dbReference type="SAM" id="MobiDB-lite"/>
    </source>
</evidence>
<protein>
    <submittedName>
        <fullName evidence="2">Uncharacterized protein</fullName>
    </submittedName>
</protein>
<gene>
    <name evidence="2" type="ORF">DPMN_117839</name>
</gene>
<evidence type="ECO:0000313" key="2">
    <source>
        <dbReference type="EMBL" id="KAH3816325.1"/>
    </source>
</evidence>
<organism evidence="2 3">
    <name type="scientific">Dreissena polymorpha</name>
    <name type="common">Zebra mussel</name>
    <name type="synonym">Mytilus polymorpha</name>
    <dbReference type="NCBI Taxonomy" id="45954"/>
    <lineage>
        <taxon>Eukaryota</taxon>
        <taxon>Metazoa</taxon>
        <taxon>Spiralia</taxon>
        <taxon>Lophotrochozoa</taxon>
        <taxon>Mollusca</taxon>
        <taxon>Bivalvia</taxon>
        <taxon>Autobranchia</taxon>
        <taxon>Heteroconchia</taxon>
        <taxon>Euheterodonta</taxon>
        <taxon>Imparidentia</taxon>
        <taxon>Neoheterodontei</taxon>
        <taxon>Myida</taxon>
        <taxon>Dreissenoidea</taxon>
        <taxon>Dreissenidae</taxon>
        <taxon>Dreissena</taxon>
    </lineage>
</organism>
<comment type="caution">
    <text evidence="2">The sequence shown here is derived from an EMBL/GenBank/DDBJ whole genome shotgun (WGS) entry which is preliminary data.</text>
</comment>